<dbReference type="EMBL" id="QGKY02001250">
    <property type="protein sequence ID" value="KAF2563304.1"/>
    <property type="molecule type" value="Genomic_DNA"/>
</dbReference>
<comment type="caution">
    <text evidence="1">The sequence shown here is derived from an EMBL/GenBank/DDBJ whole genome shotgun (WGS) entry which is preliminary data.</text>
</comment>
<accession>A0A8S9HZP4</accession>
<dbReference type="AlphaFoldDB" id="A0A8S9HZP4"/>
<name>A0A8S9HZP4_BRACR</name>
<organism evidence="1">
    <name type="scientific">Brassica cretica</name>
    <name type="common">Mustard</name>
    <dbReference type="NCBI Taxonomy" id="69181"/>
    <lineage>
        <taxon>Eukaryota</taxon>
        <taxon>Viridiplantae</taxon>
        <taxon>Streptophyta</taxon>
        <taxon>Embryophyta</taxon>
        <taxon>Tracheophyta</taxon>
        <taxon>Spermatophyta</taxon>
        <taxon>Magnoliopsida</taxon>
        <taxon>eudicotyledons</taxon>
        <taxon>Gunneridae</taxon>
        <taxon>Pentapetalae</taxon>
        <taxon>rosids</taxon>
        <taxon>malvids</taxon>
        <taxon>Brassicales</taxon>
        <taxon>Brassicaceae</taxon>
        <taxon>Brassiceae</taxon>
        <taxon>Brassica</taxon>
    </lineage>
</organism>
<sequence>MQARRRKPEGEARRVAATWRGVVWPWLRRAASEIDWFKTVAASGVRVCWIVLKPALIVSC</sequence>
<protein>
    <submittedName>
        <fullName evidence="1">Uncharacterized protein</fullName>
    </submittedName>
</protein>
<reference evidence="1" key="1">
    <citation type="submission" date="2019-12" db="EMBL/GenBank/DDBJ databases">
        <title>Genome sequencing and annotation of Brassica cretica.</title>
        <authorList>
            <person name="Studholme D.J."/>
            <person name="Sarris P.F."/>
        </authorList>
    </citation>
    <scope>NUCLEOTIDE SEQUENCE</scope>
    <source>
        <strain evidence="1">PFS-102/07</strain>
        <tissue evidence="1">Leaf</tissue>
    </source>
</reference>
<gene>
    <name evidence="1" type="ORF">F2Q70_00014819</name>
</gene>
<evidence type="ECO:0000313" key="1">
    <source>
        <dbReference type="EMBL" id="KAF2563304.1"/>
    </source>
</evidence>
<proteinExistence type="predicted"/>